<dbReference type="GeneID" id="118904281"/>
<feature type="compositionally biased region" description="Basic and acidic residues" evidence="2">
    <location>
        <begin position="94"/>
        <end position="103"/>
    </location>
</feature>
<dbReference type="KEGG" id="bmus:118904281"/>
<dbReference type="PROSITE" id="PS50096">
    <property type="entry name" value="IQ"/>
    <property type="match status" value="2"/>
</dbReference>
<dbReference type="Pfam" id="PF00612">
    <property type="entry name" value="IQ"/>
    <property type="match status" value="2"/>
</dbReference>
<dbReference type="Proteomes" id="UP000694857">
    <property type="component" value="Chromosome 11"/>
</dbReference>
<dbReference type="Gene3D" id="1.20.5.190">
    <property type="match status" value="2"/>
</dbReference>
<reference evidence="3" key="1">
    <citation type="submission" date="2024-06" db="UniProtKB">
        <authorList>
            <consortium name="RefSeq"/>
        </authorList>
    </citation>
    <scope>NUCLEOTIDE SEQUENCE [LARGE SCALE GENOMIC DNA]</scope>
</reference>
<dbReference type="InterPro" id="IPR039887">
    <property type="entry name" value="IQCF"/>
</dbReference>
<evidence type="ECO:0000256" key="1">
    <source>
        <dbReference type="ARBA" id="ARBA00022737"/>
    </source>
</evidence>
<name>A0A8B8YYR1_BALMU</name>
<reference evidence="4" key="2">
    <citation type="submission" date="2025-08" db="UniProtKB">
        <authorList>
            <consortium name="RefSeq"/>
        </authorList>
    </citation>
    <scope>IDENTIFICATION</scope>
    <source>
        <tissue evidence="4">Epidermis and Blubber</tissue>
    </source>
</reference>
<sequence length="262" mass="30313">MRGEPAVAEASTLPSGKLQRWCSSLQPFLPLLRGAQSQELISTWRWCKHGAAWKAEQASRGTPHGELPGAPQICKDGHVCQIVIEDLDETTLVEEREKKKERPPSPSPSPAPKPHPPVEAPPSDKELQAIKIQAWWRGTLVRRTLLHAALRACIIQYWWKQKLAELLEKKRRAVLDHYAQQKWAVVRLQSWVRMWRVRLRYCRLLHAARIIQVYWRWHNCHTRGFFRGSYELTASQLGLELEIFLGSQVCRITDCIPFPIKN</sequence>
<protein>
    <submittedName>
        <fullName evidence="4">IQ domain-containing protein F5-like</fullName>
    </submittedName>
</protein>
<dbReference type="RefSeq" id="XP_036726076.1">
    <property type="nucleotide sequence ID" value="XM_036870181.1"/>
</dbReference>
<feature type="compositionally biased region" description="Pro residues" evidence="2">
    <location>
        <begin position="104"/>
        <end position="120"/>
    </location>
</feature>
<evidence type="ECO:0000313" key="4">
    <source>
        <dbReference type="RefSeq" id="XP_036726076.1"/>
    </source>
</evidence>
<keyword evidence="3" id="KW-1185">Reference proteome</keyword>
<evidence type="ECO:0000313" key="3">
    <source>
        <dbReference type="Proteomes" id="UP000694857"/>
    </source>
</evidence>
<dbReference type="FunFam" id="1.20.5.190:FF:000015">
    <property type="entry name" value="IQ motif containing F5"/>
    <property type="match status" value="1"/>
</dbReference>
<dbReference type="InterPro" id="IPR000048">
    <property type="entry name" value="IQ_motif_EF-hand-BS"/>
</dbReference>
<dbReference type="FunFam" id="1.20.5.190:FF:000014">
    <property type="entry name" value="IQ motif containing F5"/>
    <property type="match status" value="1"/>
</dbReference>
<keyword evidence="1" id="KW-0677">Repeat</keyword>
<dbReference type="AlphaFoldDB" id="A0A8B8YYR1"/>
<accession>A0A8B8YYR1</accession>
<dbReference type="OrthoDB" id="252964at2759"/>
<dbReference type="SMART" id="SM00015">
    <property type="entry name" value="IQ"/>
    <property type="match status" value="2"/>
</dbReference>
<evidence type="ECO:0000256" key="2">
    <source>
        <dbReference type="SAM" id="MobiDB-lite"/>
    </source>
</evidence>
<gene>
    <name evidence="4" type="primary">LOC118904281</name>
</gene>
<feature type="region of interest" description="Disordered" evidence="2">
    <location>
        <begin position="94"/>
        <end position="123"/>
    </location>
</feature>
<dbReference type="PANTHER" id="PTHR21633:SF10">
    <property type="entry name" value="IQ MOTIF CONTAINING F4"/>
    <property type="match status" value="1"/>
</dbReference>
<dbReference type="PANTHER" id="PTHR21633">
    <property type="entry name" value="IQ MOTIF CONTAINING F"/>
    <property type="match status" value="1"/>
</dbReference>
<organism evidence="3 4">
    <name type="scientific">Balaenoptera musculus</name>
    <name type="common">Blue whale</name>
    <dbReference type="NCBI Taxonomy" id="9771"/>
    <lineage>
        <taxon>Eukaryota</taxon>
        <taxon>Metazoa</taxon>
        <taxon>Chordata</taxon>
        <taxon>Craniata</taxon>
        <taxon>Vertebrata</taxon>
        <taxon>Euteleostomi</taxon>
        <taxon>Mammalia</taxon>
        <taxon>Eutheria</taxon>
        <taxon>Laurasiatheria</taxon>
        <taxon>Artiodactyla</taxon>
        <taxon>Whippomorpha</taxon>
        <taxon>Cetacea</taxon>
        <taxon>Mysticeti</taxon>
        <taxon>Balaenopteridae</taxon>
        <taxon>Balaenoptera</taxon>
    </lineage>
</organism>
<dbReference type="GO" id="GO:0005516">
    <property type="term" value="F:calmodulin binding"/>
    <property type="evidence" value="ECO:0007669"/>
    <property type="project" value="TreeGrafter"/>
</dbReference>
<proteinExistence type="predicted"/>